<organism evidence="2 3">
    <name type="scientific">Xylaria hypoxylon</name>
    <dbReference type="NCBI Taxonomy" id="37992"/>
    <lineage>
        <taxon>Eukaryota</taxon>
        <taxon>Fungi</taxon>
        <taxon>Dikarya</taxon>
        <taxon>Ascomycota</taxon>
        <taxon>Pezizomycotina</taxon>
        <taxon>Sordariomycetes</taxon>
        <taxon>Xylariomycetidae</taxon>
        <taxon>Xylariales</taxon>
        <taxon>Xylariaceae</taxon>
        <taxon>Xylaria</taxon>
    </lineage>
</organism>
<keyword evidence="3" id="KW-1185">Reference proteome</keyword>
<comment type="caution">
    <text evidence="2">The sequence shown here is derived from an EMBL/GenBank/DDBJ whole genome shotgun (WGS) entry which is preliminary data.</text>
</comment>
<protein>
    <submittedName>
        <fullName evidence="2">Uncharacterized protein</fullName>
    </submittedName>
</protein>
<accession>A0A4Z0YJS3</accession>
<evidence type="ECO:0000313" key="3">
    <source>
        <dbReference type="Proteomes" id="UP000297716"/>
    </source>
</evidence>
<feature type="region of interest" description="Disordered" evidence="1">
    <location>
        <begin position="134"/>
        <end position="159"/>
    </location>
</feature>
<dbReference type="STRING" id="37992.A0A4Z0YJS3"/>
<evidence type="ECO:0000313" key="2">
    <source>
        <dbReference type="EMBL" id="TGJ78943.1"/>
    </source>
</evidence>
<dbReference type="Proteomes" id="UP000297716">
    <property type="component" value="Unassembled WGS sequence"/>
</dbReference>
<evidence type="ECO:0000256" key="1">
    <source>
        <dbReference type="SAM" id="MobiDB-lite"/>
    </source>
</evidence>
<gene>
    <name evidence="2" type="ORF">E0Z10_g9826</name>
</gene>
<reference evidence="2 3" key="1">
    <citation type="submission" date="2019-03" db="EMBL/GenBank/DDBJ databases">
        <title>Draft genome sequence of Xylaria hypoxylon DSM 108379, a ubiquitous saprotrophic-parasitic fungi on hardwood.</title>
        <authorList>
            <person name="Buettner E."/>
            <person name="Leonhardt S."/>
            <person name="Gebauer A.M."/>
            <person name="Liers C."/>
            <person name="Hofrichter M."/>
            <person name="Kellner H."/>
        </authorList>
    </citation>
    <scope>NUCLEOTIDE SEQUENCE [LARGE SCALE GENOMIC DNA]</scope>
    <source>
        <strain evidence="2 3">DSM 108379</strain>
    </source>
</reference>
<sequence length="1041" mass="116965">MADELDRLLLSPYRDVTEKAKIAIENAKNAGDKAPSSMLKAAQNLLREGERASKHIGPLSTKYHEQHGRSFVDMIKDQDEIAQSRGEVEDLLWDFDEFIEVEDYDADRFDKLKEASKRGAMKTVDILKKVMLRPVSNSPSGSKSNEYSRDTDRTPGAGYSFSSKDTSVIFTQSHLEPPSLQFTNPKPTASFLYGERIHPFSDSISSGSSHDAIASDLESANTSVGKTSSRGHFKRSFYDINVLNETIFYDRNTSTKNPLRREFREIGLSERVIEALHLDTVSMGVDGSMPNTNEMNYLANRLGDMYSNTGASEFAEGAIKLSVIGNTQNMSTPPHGMEWLKDRGVYLGTSDTSTKNPGNAKAAIFQWEIPSIFRIRDLHSSGDNVDLRAELRDFVVLNGSDGVFEATTCGQYIDENFGAAGFEIFDTVVEALTHVEFSTFTAKGHLSREKSTIRPKKRADTVIAERASRSCITLTTQANVFDPVYIACMKWLCEALREIPPHSRLNPKPCSRLMKSKMDPCLRLGFRSPAITAFSLEPLRQLTDKEIGGDCCWTKLFKSAVIAWTPLKHPWGTGLRLSYEMLIRLAAVTNYVYVDGSASDRPPGKDDGGLIALGFFTALIPIAYDPVTNSTQWHLEVTDDSIIRLEELETLKGKWLQVKTPKTFLGSHCFLGWKANVNVTLGTRVGCYDLQWTDLPRVERMFHLEGFEIGGEIGIGDVIPISLKHTSNLSFKARSTVHSFSATAHYEQAIRLLSCHVALVYDSESHIAWLVPQLSWTLHLCHVWYRHVHDNQPLHDPIPFANLSTDGSSAACEALHMQSDLVILPGLKLNQLFLQIYRNMTSSNQCRQKPRKSRIFGTETMDLIEEPGVGSLLRKLELPEADQSWQYLAAKADNICFCKGLGQALEPRDKDLNRTCGCDTIPSNRSLLVAHTSCVERLLTRESTNLNALQNSIVDLEDGQVWFMKYWPFDTCSHHLEKDYWAAANTSLQRISKPKRWNSKRKLTDWKRHCMPPPTAGAFVFGNPPYKEFQIWGLNKWLPAR</sequence>
<feature type="compositionally biased region" description="Polar residues" evidence="1">
    <location>
        <begin position="135"/>
        <end position="145"/>
    </location>
</feature>
<dbReference type="AlphaFoldDB" id="A0A4Z0YJS3"/>
<dbReference type="EMBL" id="SKBN01000331">
    <property type="protein sequence ID" value="TGJ78943.1"/>
    <property type="molecule type" value="Genomic_DNA"/>
</dbReference>
<name>A0A4Z0YJS3_9PEZI</name>
<dbReference type="OrthoDB" id="1577640at2759"/>
<proteinExistence type="predicted"/>